<accession>A0ACC9MUC8</accession>
<sequence>MYPYEPTEMEKMLEFIKREDETDREMLQRKVREHEMYLHKYSIGQEYYENRSDILRLERSVGADGVVDEKKPHNQLSVNYQKLLVDQKVSYVASNPVSIKHEDKKIVDLIHDTLTDRFDDRLIDILTAASNKGVEYLHVYIDEDGEVNTMRIPAEQFIPIYKNSEREEMLEGIWVRMLDGVKRVSHYTKNDVTHYMYHGGQLVYDYYFGETNPSSHFDGGSWGKVPFVAFKNNSLESPDIEDYKTLVDAFERRLSGLANTFDESTETIFVLKNYEAQDLSDFKRLLRHYGALKVDEDGGVDTIKIDIPVQATKDYLQDLHEKIILTAQGIDFNSDKFGNSPSGIALQFLFSNLDLKAKKLSRKAHIAIQEIIWFIFEYHNIKADYKEVEITFNFNTMVNELEKAQIVNISQNIISQETLVENHPFVKDLAGELERIETHGVEINAREDTRIT</sequence>
<proteinExistence type="predicted"/>
<organism evidence="1 2">
    <name type="scientific">Macrococcoides caseolyticum</name>
    <dbReference type="NCBI Taxonomy" id="69966"/>
    <lineage>
        <taxon>Bacteria</taxon>
        <taxon>Bacillati</taxon>
        <taxon>Bacillota</taxon>
        <taxon>Bacilli</taxon>
        <taxon>Bacillales</taxon>
        <taxon>Staphylococcaceae</taxon>
        <taxon>Macrococcoides</taxon>
    </lineage>
</organism>
<evidence type="ECO:0000313" key="1">
    <source>
        <dbReference type="EMBL" id="PKE57273.1"/>
    </source>
</evidence>
<dbReference type="EMBL" id="PIWU01000002">
    <property type="protein sequence ID" value="PKE57273.1"/>
    <property type="molecule type" value="Genomic_DNA"/>
</dbReference>
<dbReference type="Proteomes" id="UP000233606">
    <property type="component" value="Unassembled WGS sequence"/>
</dbReference>
<comment type="caution">
    <text evidence="1">The sequence shown here is derived from an EMBL/GenBank/DDBJ whole genome shotgun (WGS) entry which is preliminary data.</text>
</comment>
<name>A0ACC9MUC8_9STAP</name>
<gene>
    <name evidence="1" type="ORF">CW682_01290</name>
</gene>
<protein>
    <submittedName>
        <fullName evidence="1">Phage portal protein</fullName>
    </submittedName>
</protein>
<evidence type="ECO:0000313" key="2">
    <source>
        <dbReference type="Proteomes" id="UP000233606"/>
    </source>
</evidence>
<keyword evidence="2" id="KW-1185">Reference proteome</keyword>
<reference evidence="1" key="1">
    <citation type="submission" date="2017-12" db="EMBL/GenBank/DDBJ databases">
        <title>Genomics of Macrococcus caseolyticus.</title>
        <authorList>
            <person name="MacFadyen A.C."/>
            <person name="Paterson G.K."/>
        </authorList>
    </citation>
    <scope>NUCLEOTIDE SEQUENCE</scope>
    <source>
        <strain evidence="1">5459_5_49</strain>
    </source>
</reference>